<proteinExistence type="predicted"/>
<dbReference type="GO" id="GO:0000779">
    <property type="term" value="C:condensed chromosome, centromeric region"/>
    <property type="evidence" value="ECO:0007669"/>
    <property type="project" value="TreeGrafter"/>
</dbReference>
<comment type="caution">
    <text evidence="1">The sequence shown here is derived from an EMBL/GenBank/DDBJ whole genome shotgun (WGS) entry which is preliminary data.</text>
</comment>
<dbReference type="PANTHER" id="PTHR14222">
    <property type="entry name" value="CONDENSIN"/>
    <property type="match status" value="1"/>
</dbReference>
<dbReference type="GO" id="GO:0007076">
    <property type="term" value="P:mitotic chromosome condensation"/>
    <property type="evidence" value="ECO:0007669"/>
    <property type="project" value="InterPro"/>
</dbReference>
<name>A0A7J6Q4Q1_PEROL</name>
<dbReference type="EMBL" id="JABANM010032263">
    <property type="protein sequence ID" value="KAF4703223.1"/>
    <property type="molecule type" value="Genomic_DNA"/>
</dbReference>
<evidence type="ECO:0000313" key="1">
    <source>
        <dbReference type="EMBL" id="KAF4703223.1"/>
    </source>
</evidence>
<sequence length="144" mass="16882">MMVISSLMAEDYVKFRGQTVYRYLTVLADENEEIRSFVESFFTRILIPRQHGLFADVFVKTICALNCWKGHPLYANAAHNNREFSLQELTVKRERIYRFMMEHLDESAKFKVVNEIMTRLLTRFLDEDGAARPLPLPQTEEESG</sequence>
<gene>
    <name evidence="1" type="ORF">FOZ62_013753</name>
</gene>
<feature type="non-terminal residue" evidence="1">
    <location>
        <position position="1"/>
    </location>
</feature>
<reference evidence="1 2" key="1">
    <citation type="submission" date="2020-04" db="EMBL/GenBank/DDBJ databases">
        <title>Perkinsus olseni comparative genomics.</title>
        <authorList>
            <person name="Bogema D.R."/>
        </authorList>
    </citation>
    <scope>NUCLEOTIDE SEQUENCE [LARGE SCALE GENOMIC DNA]</scope>
    <source>
        <strain evidence="1">ATCC PRA-205</strain>
    </source>
</reference>
<dbReference type="GO" id="GO:0042393">
    <property type="term" value="F:histone binding"/>
    <property type="evidence" value="ECO:0007669"/>
    <property type="project" value="TreeGrafter"/>
</dbReference>
<dbReference type="InterPro" id="IPR026971">
    <property type="entry name" value="CND1/NCAPD3"/>
</dbReference>
<dbReference type="Proteomes" id="UP000574390">
    <property type="component" value="Unassembled WGS sequence"/>
</dbReference>
<dbReference type="PANTHER" id="PTHR14222:SF1">
    <property type="entry name" value="CONDENSIN-2 COMPLEX SUBUNIT D3"/>
    <property type="match status" value="1"/>
</dbReference>
<accession>A0A7J6Q4Q1</accession>
<dbReference type="AlphaFoldDB" id="A0A7J6Q4Q1"/>
<dbReference type="GO" id="GO:0010032">
    <property type="term" value="P:meiotic chromosome condensation"/>
    <property type="evidence" value="ECO:0007669"/>
    <property type="project" value="TreeGrafter"/>
</dbReference>
<evidence type="ECO:0000313" key="2">
    <source>
        <dbReference type="Proteomes" id="UP000574390"/>
    </source>
</evidence>
<protein>
    <submittedName>
        <fullName evidence="1">Uncharacterized protein</fullName>
    </submittedName>
</protein>
<organism evidence="1 2">
    <name type="scientific">Perkinsus olseni</name>
    <name type="common">Perkinsus atlanticus</name>
    <dbReference type="NCBI Taxonomy" id="32597"/>
    <lineage>
        <taxon>Eukaryota</taxon>
        <taxon>Sar</taxon>
        <taxon>Alveolata</taxon>
        <taxon>Perkinsozoa</taxon>
        <taxon>Perkinsea</taxon>
        <taxon>Perkinsida</taxon>
        <taxon>Perkinsidae</taxon>
        <taxon>Perkinsus</taxon>
    </lineage>
</organism>
<dbReference type="GO" id="GO:0000796">
    <property type="term" value="C:condensin complex"/>
    <property type="evidence" value="ECO:0007669"/>
    <property type="project" value="TreeGrafter"/>
</dbReference>